<dbReference type="InterPro" id="IPR036291">
    <property type="entry name" value="NAD(P)-bd_dom_sf"/>
</dbReference>
<proteinExistence type="inferred from homology"/>
<comment type="similarity">
    <text evidence="1">Belongs to the short-chain dehydrogenases/reductases (SDR) family.</text>
</comment>
<dbReference type="InterPro" id="IPR020904">
    <property type="entry name" value="Sc_DH/Rdtase_CS"/>
</dbReference>
<dbReference type="PROSITE" id="PS00061">
    <property type="entry name" value="ADH_SHORT"/>
    <property type="match status" value="1"/>
</dbReference>
<name>A0A553GZ60_9PSED</name>
<gene>
    <name evidence="2" type="ORF">FM069_09630</name>
</gene>
<accession>A0A553GZ60</accession>
<dbReference type="Proteomes" id="UP000315235">
    <property type="component" value="Unassembled WGS sequence"/>
</dbReference>
<dbReference type="InterPro" id="IPR050259">
    <property type="entry name" value="SDR"/>
</dbReference>
<dbReference type="FunFam" id="3.40.50.720:FF:000084">
    <property type="entry name" value="Short-chain dehydrogenase reductase"/>
    <property type="match status" value="1"/>
</dbReference>
<dbReference type="OrthoDB" id="9793325at2"/>
<evidence type="ECO:0000313" key="2">
    <source>
        <dbReference type="EMBL" id="TRX74790.1"/>
    </source>
</evidence>
<dbReference type="InterPro" id="IPR002347">
    <property type="entry name" value="SDR_fam"/>
</dbReference>
<evidence type="ECO:0000256" key="1">
    <source>
        <dbReference type="ARBA" id="ARBA00006484"/>
    </source>
</evidence>
<dbReference type="RefSeq" id="WP_143488092.1">
    <property type="nucleotide sequence ID" value="NZ_VJOY01000006.1"/>
</dbReference>
<dbReference type="AlphaFoldDB" id="A0A553GZ60"/>
<dbReference type="GO" id="GO:0032787">
    <property type="term" value="P:monocarboxylic acid metabolic process"/>
    <property type="evidence" value="ECO:0007669"/>
    <property type="project" value="UniProtKB-ARBA"/>
</dbReference>
<reference evidence="2 3" key="1">
    <citation type="submission" date="2019-07" db="EMBL/GenBank/DDBJ databases">
        <title>Pseudomonas mangiferae sp. nov., isolated from bark of mango tree in Thailand.</title>
        <authorList>
            <person name="Srisuk N."/>
            <person name="Anurat P."/>
        </authorList>
    </citation>
    <scope>NUCLEOTIDE SEQUENCE [LARGE SCALE GENOMIC DNA]</scope>
    <source>
        <strain evidence="2 3">DMKU_BBB3-04</strain>
    </source>
</reference>
<dbReference type="CDD" id="cd05233">
    <property type="entry name" value="SDR_c"/>
    <property type="match status" value="1"/>
</dbReference>
<evidence type="ECO:0000313" key="3">
    <source>
        <dbReference type="Proteomes" id="UP000315235"/>
    </source>
</evidence>
<dbReference type="PRINTS" id="PR00080">
    <property type="entry name" value="SDRFAMILY"/>
</dbReference>
<dbReference type="Gene3D" id="3.40.50.720">
    <property type="entry name" value="NAD(P)-binding Rossmann-like Domain"/>
    <property type="match status" value="1"/>
</dbReference>
<keyword evidence="3" id="KW-1185">Reference proteome</keyword>
<organism evidence="2 3">
    <name type="scientific">Pseudomonas mangiferae</name>
    <dbReference type="NCBI Taxonomy" id="2593654"/>
    <lineage>
        <taxon>Bacteria</taxon>
        <taxon>Pseudomonadati</taxon>
        <taxon>Pseudomonadota</taxon>
        <taxon>Gammaproteobacteria</taxon>
        <taxon>Pseudomonadales</taxon>
        <taxon>Pseudomonadaceae</taxon>
        <taxon>Pseudomonas</taxon>
    </lineage>
</organism>
<dbReference type="EMBL" id="VJOY01000006">
    <property type="protein sequence ID" value="TRX74790.1"/>
    <property type="molecule type" value="Genomic_DNA"/>
</dbReference>
<comment type="caution">
    <text evidence="2">The sequence shown here is derived from an EMBL/GenBank/DDBJ whole genome shotgun (WGS) entry which is preliminary data.</text>
</comment>
<protein>
    <submittedName>
        <fullName evidence="2">SDR family oxidoreductase</fullName>
    </submittedName>
</protein>
<dbReference type="PRINTS" id="PR00081">
    <property type="entry name" value="GDHRDH"/>
</dbReference>
<dbReference type="PANTHER" id="PTHR42879:SF6">
    <property type="entry name" value="NADPH-DEPENDENT REDUCTASE BACG"/>
    <property type="match status" value="1"/>
</dbReference>
<dbReference type="Pfam" id="PF13561">
    <property type="entry name" value="adh_short_C2"/>
    <property type="match status" value="1"/>
</dbReference>
<dbReference type="PANTHER" id="PTHR42879">
    <property type="entry name" value="3-OXOACYL-(ACYL-CARRIER-PROTEIN) REDUCTASE"/>
    <property type="match status" value="1"/>
</dbReference>
<dbReference type="SUPFAM" id="SSF51735">
    <property type="entry name" value="NAD(P)-binding Rossmann-fold domains"/>
    <property type="match status" value="1"/>
</dbReference>
<sequence length="264" mass="27755">MQIDLNGKRALVSGSTGGIGLAIARGLAGAGAEVVVNGRSDERVQQAIAAIRQDCPQARLTGVSADLGSAAGAQQLFAQVAEVDILVNNLGIFEPKGFFEIPDEDWQRFFEVNVMSAVRLSRHYAPKMAARGWGRVLFLSSESGLQIPTEMVHYGMTKTALLAVSRGLAETLAGSGVTVNAVLPGPTRSEGVGDFFESLAQEKGVPVSQLEQDFIRDNRPSSVIGRLATVEEVANMVVYLASPQASATTGASVRVDGGVIRSIA</sequence>